<proteinExistence type="predicted"/>
<evidence type="ECO:0000256" key="1">
    <source>
        <dbReference type="SAM" id="MobiDB-lite"/>
    </source>
</evidence>
<feature type="compositionally biased region" description="Basic and acidic residues" evidence="1">
    <location>
        <begin position="88"/>
        <end position="108"/>
    </location>
</feature>
<feature type="non-terminal residue" evidence="2">
    <location>
        <position position="572"/>
    </location>
</feature>
<evidence type="ECO:0000313" key="2">
    <source>
        <dbReference type="EMBL" id="CAG8582983.1"/>
    </source>
</evidence>
<dbReference type="AlphaFoldDB" id="A0A9N9C072"/>
<feature type="region of interest" description="Disordered" evidence="1">
    <location>
        <begin position="21"/>
        <end position="74"/>
    </location>
</feature>
<dbReference type="OrthoDB" id="2272314at2759"/>
<evidence type="ECO:0000313" key="3">
    <source>
        <dbReference type="Proteomes" id="UP000789342"/>
    </source>
</evidence>
<organism evidence="2 3">
    <name type="scientific">Acaulospora morrowiae</name>
    <dbReference type="NCBI Taxonomy" id="94023"/>
    <lineage>
        <taxon>Eukaryota</taxon>
        <taxon>Fungi</taxon>
        <taxon>Fungi incertae sedis</taxon>
        <taxon>Mucoromycota</taxon>
        <taxon>Glomeromycotina</taxon>
        <taxon>Glomeromycetes</taxon>
        <taxon>Diversisporales</taxon>
        <taxon>Acaulosporaceae</taxon>
        <taxon>Acaulospora</taxon>
    </lineage>
</organism>
<dbReference type="PANTHER" id="PTHR45786:SF74">
    <property type="entry name" value="ATP-DEPENDENT DNA HELICASE"/>
    <property type="match status" value="1"/>
</dbReference>
<dbReference type="Proteomes" id="UP000789342">
    <property type="component" value="Unassembled WGS sequence"/>
</dbReference>
<feature type="compositionally biased region" description="Basic and acidic residues" evidence="1">
    <location>
        <begin position="26"/>
        <end position="36"/>
    </location>
</feature>
<reference evidence="2" key="1">
    <citation type="submission" date="2021-06" db="EMBL/GenBank/DDBJ databases">
        <authorList>
            <person name="Kallberg Y."/>
            <person name="Tangrot J."/>
            <person name="Rosling A."/>
        </authorList>
    </citation>
    <scope>NUCLEOTIDE SEQUENCE</scope>
    <source>
        <strain evidence="2">CL551</strain>
    </source>
</reference>
<gene>
    <name evidence="2" type="ORF">AMORRO_LOCUS6994</name>
</gene>
<name>A0A9N9C072_9GLOM</name>
<feature type="region of interest" description="Disordered" evidence="1">
    <location>
        <begin position="88"/>
        <end position="113"/>
    </location>
</feature>
<dbReference type="EMBL" id="CAJVPV010005004">
    <property type="protein sequence ID" value="CAG8582983.1"/>
    <property type="molecule type" value="Genomic_DNA"/>
</dbReference>
<accession>A0A9N9C072</accession>
<comment type="caution">
    <text evidence="2">The sequence shown here is derived from an EMBL/GenBank/DDBJ whole genome shotgun (WGS) entry which is preliminary data.</text>
</comment>
<keyword evidence="3" id="KW-1185">Reference proteome</keyword>
<sequence length="572" mass="65500">SPSLMSNDNIQFDNVLLQNNTASQEETLRERHNRLQRERRRCVREQETSNQIAQRQASERHSHAHQRATEAPEQLLKCKQYDRQQHKLRRANEIPEQTLKRQQDDRQRQRGRKVQLQYKAARVVPFISNGLQCHDLGHMNISCTYCLALHWIKEKLSSSTIWTPQFSTCCASGKVNLPLLQTPPPPLIDLLTGDTSEARSFRKDIRRYNSALAFVSLGAKIDENVTCHHGLAEGTLKALQQMLHTVNPYAQVFRQASMMLQIDDKQELRMVISPTTIAGRDPHCYNTPTAAEVAIIMVGDGEGEPGHRDIVVHTNAEGQLQRISEIHKSYMPLHYVLLFPRGEDELEENDNLTDLNEEADLDNETVHSRKCVSMMQFYAHRLQQNRLNWLKHNQKNICSELYNGIQDALTAADEAPQPGRRIGCHIVLLSSFTEGWFKANEELADAGTTELTYGEFPRRFVWNKCLKKWTPRKKGNTLGRIYFVHPAAGERFFLQVLLTVVHGAKSFENLRTVNETTYETFKDACNALGLLQDNNEWDECLGEASLIKTGYQLCHLFATILVNCEPLDPEHL</sequence>
<dbReference type="PANTHER" id="PTHR45786">
    <property type="entry name" value="DNA BINDING PROTEIN-LIKE"/>
    <property type="match status" value="1"/>
</dbReference>
<protein>
    <submittedName>
        <fullName evidence="2">4231_t:CDS:1</fullName>
    </submittedName>
</protein>